<keyword evidence="1" id="KW-1133">Transmembrane helix</keyword>
<dbReference type="PANTHER" id="PTHR30443">
    <property type="entry name" value="INNER MEMBRANE PROTEIN"/>
    <property type="match status" value="1"/>
</dbReference>
<feature type="transmembrane region" description="Helical" evidence="1">
    <location>
        <begin position="135"/>
        <end position="156"/>
    </location>
</feature>
<dbReference type="PANTHER" id="PTHR30443:SF0">
    <property type="entry name" value="PHOSPHOETHANOLAMINE TRANSFERASE EPTA"/>
    <property type="match status" value="1"/>
</dbReference>
<name>A0ABR8S6E9_9BURK</name>
<dbReference type="Proteomes" id="UP000634919">
    <property type="component" value="Unassembled WGS sequence"/>
</dbReference>
<comment type="caution">
    <text evidence="3">The sequence shown here is derived from an EMBL/GenBank/DDBJ whole genome shotgun (WGS) entry which is preliminary data.</text>
</comment>
<reference evidence="3 4" key="1">
    <citation type="submission" date="2020-08" db="EMBL/GenBank/DDBJ databases">
        <title>A Genomic Blueprint of the Chicken Gut Microbiome.</title>
        <authorList>
            <person name="Gilroy R."/>
            <person name="Ravi A."/>
            <person name="Getino M."/>
            <person name="Pursley I."/>
            <person name="Horton D.L."/>
            <person name="Alikhan N.-F."/>
            <person name="Baker D."/>
            <person name="Gharbi K."/>
            <person name="Hall N."/>
            <person name="Watson M."/>
            <person name="Adriaenssens E.M."/>
            <person name="Foster-Nyarko E."/>
            <person name="Jarju S."/>
            <person name="Secka A."/>
            <person name="Antonio M."/>
            <person name="Oren A."/>
            <person name="Chaudhuri R."/>
            <person name="La Ragione R.M."/>
            <person name="Hildebrand F."/>
            <person name="Pallen M.J."/>
        </authorList>
    </citation>
    <scope>NUCLEOTIDE SEQUENCE [LARGE SCALE GENOMIC DNA]</scope>
    <source>
        <strain evidence="3 4">Sa2CVA6</strain>
    </source>
</reference>
<organism evidence="3 4">
    <name type="scientific">Comamonas avium</name>
    <dbReference type="NCBI Taxonomy" id="2762231"/>
    <lineage>
        <taxon>Bacteria</taxon>
        <taxon>Pseudomonadati</taxon>
        <taxon>Pseudomonadota</taxon>
        <taxon>Betaproteobacteria</taxon>
        <taxon>Burkholderiales</taxon>
        <taxon>Comamonadaceae</taxon>
        <taxon>Comamonas</taxon>
    </lineage>
</organism>
<dbReference type="Gene3D" id="3.40.720.10">
    <property type="entry name" value="Alkaline Phosphatase, subunit A"/>
    <property type="match status" value="1"/>
</dbReference>
<accession>A0ABR8S6E9</accession>
<evidence type="ECO:0000256" key="1">
    <source>
        <dbReference type="SAM" id="Phobius"/>
    </source>
</evidence>
<evidence type="ECO:0000313" key="3">
    <source>
        <dbReference type="EMBL" id="MBD7959053.1"/>
    </source>
</evidence>
<gene>
    <name evidence="3" type="ORF">H9646_01020</name>
</gene>
<evidence type="ECO:0000313" key="4">
    <source>
        <dbReference type="Proteomes" id="UP000634919"/>
    </source>
</evidence>
<evidence type="ECO:0000259" key="2">
    <source>
        <dbReference type="Pfam" id="PF00884"/>
    </source>
</evidence>
<feature type="transmembrane region" description="Helical" evidence="1">
    <location>
        <begin position="102"/>
        <end position="123"/>
    </location>
</feature>
<keyword evidence="1" id="KW-0472">Membrane</keyword>
<sequence length="509" mass="56196">MSPKNSRGWLAFVCWMWLFTPALLEGLSLRAGALWVAAAFLFWPLTLWRPALALAMAGLLALGAINIVHVGFFGNLADQLLLATALRTNWQEAQEFVGVLPWPWVACAVAWLVTGIFACRYVWRFASMSANASPVLRKLSWVGVVIWSVFLVFVLVKRYDFDEVIRKLKTIYPMHIVRAWTAQQQLTDSLFYTPQLPSAAPEAAQVDTLVVVIGESASAQRWSLLGYQGADTNGALAQLQGVQVARAMAHGLNTAAALPYLLTGMAAQDSVEHRAPSFLDIARQAGYKTFVVSNSRYHSAVEDFYGVTFRRAADVFLKAGNGEWDEVLTPHLQEALQDPAPRKLVVLHTYGSHFQVEERYPATAALFPDVYDNSLRYSSDLLTQWIQMVERGAGQGKTALLLYSSDHGVAMPPCADQYRTGSGLSSLQVPLLTWSNAALRERFPQLVPQFDMSEREQLERSNAALADISVAALGFPGVLTALAGPQGRQLTFHEHDWPALQKLDACSLQ</sequence>
<feature type="domain" description="Sulfatase N-terminal" evidence="2">
    <location>
        <begin position="208"/>
        <end position="451"/>
    </location>
</feature>
<keyword evidence="4" id="KW-1185">Reference proteome</keyword>
<dbReference type="InterPro" id="IPR017850">
    <property type="entry name" value="Alkaline_phosphatase_core_sf"/>
</dbReference>
<dbReference type="RefSeq" id="WP_191721471.1">
    <property type="nucleotide sequence ID" value="NZ_JACSQK010000001.1"/>
</dbReference>
<dbReference type="SUPFAM" id="SSF53649">
    <property type="entry name" value="Alkaline phosphatase-like"/>
    <property type="match status" value="1"/>
</dbReference>
<dbReference type="EMBL" id="JACSQK010000001">
    <property type="protein sequence ID" value="MBD7959053.1"/>
    <property type="molecule type" value="Genomic_DNA"/>
</dbReference>
<proteinExistence type="predicted"/>
<keyword evidence="1" id="KW-0812">Transmembrane</keyword>
<protein>
    <submittedName>
        <fullName evidence="3">Sulfatase-like hydrolase/transferase</fullName>
    </submittedName>
</protein>
<dbReference type="Pfam" id="PF00884">
    <property type="entry name" value="Sulfatase"/>
    <property type="match status" value="1"/>
</dbReference>
<dbReference type="InterPro" id="IPR040423">
    <property type="entry name" value="PEA_transferase"/>
</dbReference>
<feature type="transmembrane region" description="Helical" evidence="1">
    <location>
        <begin position="59"/>
        <end position="82"/>
    </location>
</feature>
<dbReference type="InterPro" id="IPR000917">
    <property type="entry name" value="Sulfatase_N"/>
</dbReference>